<reference evidence="1 2" key="1">
    <citation type="submission" date="2018-06" db="EMBL/GenBank/DDBJ databases">
        <authorList>
            <consortium name="Pathogen Informatics"/>
            <person name="Doyle S."/>
        </authorList>
    </citation>
    <scope>NUCLEOTIDE SEQUENCE [LARGE SCALE GENOMIC DNA]</scope>
    <source>
        <strain evidence="1 2">NCTC10038</strain>
    </source>
</reference>
<gene>
    <name evidence="1" type="ORF">NCTC10038_03130</name>
</gene>
<sequence length="141" mass="15626">MAHFPGWMIESAHSYLKAAEVLDAQHLPHVAQVNAAIGMEILLKSFISLPDQNPGTSGETYKLDPAALAKAHQQLLSIGKTNRKSPDRHDLLTLFMPFLTRSVAAWPWTAKKIALRDTAMYSPAAGIRMSLTARNFLTRFL</sequence>
<protein>
    <submittedName>
        <fullName evidence="1">Uncharacterized protein</fullName>
    </submittedName>
</protein>
<organism evidence="1 2">
    <name type="scientific">Pseudomonas fluorescens</name>
    <dbReference type="NCBI Taxonomy" id="294"/>
    <lineage>
        <taxon>Bacteria</taxon>
        <taxon>Pseudomonadati</taxon>
        <taxon>Pseudomonadota</taxon>
        <taxon>Gammaproteobacteria</taxon>
        <taxon>Pseudomonadales</taxon>
        <taxon>Pseudomonadaceae</taxon>
        <taxon>Pseudomonas</taxon>
    </lineage>
</organism>
<accession>A0A8B4I6Y9</accession>
<proteinExistence type="predicted"/>
<dbReference type="EMBL" id="LS483372">
    <property type="protein sequence ID" value="SQF91704.1"/>
    <property type="molecule type" value="Genomic_DNA"/>
</dbReference>
<dbReference type="AlphaFoldDB" id="A0A8B4I6Y9"/>
<dbReference type="RefSeq" id="WP_232005416.1">
    <property type="nucleotide sequence ID" value="NZ_CBCRXZ010000002.1"/>
</dbReference>
<evidence type="ECO:0000313" key="2">
    <source>
        <dbReference type="Proteomes" id="UP000248640"/>
    </source>
</evidence>
<dbReference type="GeneID" id="61639023"/>
<name>A0A8B4I6Y9_PSEFL</name>
<evidence type="ECO:0000313" key="1">
    <source>
        <dbReference type="EMBL" id="SQF91704.1"/>
    </source>
</evidence>
<dbReference type="Proteomes" id="UP000248640">
    <property type="component" value="Chromosome 1"/>
</dbReference>